<feature type="compositionally biased region" description="Polar residues" evidence="3">
    <location>
        <begin position="28"/>
        <end position="37"/>
    </location>
</feature>
<dbReference type="eggNOG" id="KOG3348">
    <property type="taxonomic scope" value="Eukaryota"/>
</dbReference>
<dbReference type="InterPro" id="IPR002634">
    <property type="entry name" value="BolA"/>
</dbReference>
<gene>
    <name evidence="4" type="ORF">AMAG_04922</name>
</gene>
<dbReference type="OMA" id="AIMICNT"/>
<dbReference type="PANTHER" id="PTHR46188">
    <property type="entry name" value="BOLA-LIKE PROTEIN 3"/>
    <property type="match status" value="1"/>
</dbReference>
<dbReference type="EMBL" id="GG745332">
    <property type="protein sequence ID" value="KNE58102.1"/>
    <property type="molecule type" value="Genomic_DNA"/>
</dbReference>
<sequence length="129" mass="14051">MFLRSTVLAVRRAASARPATLRSLQAAAPSTTASRDFSTPAAEHETLPEFDTDAERAVYLKLRSALAPTALEVRDVSGGCGAMYELYIESPQFAGMNKVQQQRLVNQVLKEDIATWHGVRMTTKPSPAS</sequence>
<evidence type="ECO:0000256" key="2">
    <source>
        <dbReference type="RuleBase" id="RU003860"/>
    </source>
</evidence>
<reference evidence="4 5" key="1">
    <citation type="submission" date="2009-11" db="EMBL/GenBank/DDBJ databases">
        <title>Annotation of Allomyces macrogynus ATCC 38327.</title>
        <authorList>
            <consortium name="The Broad Institute Genome Sequencing Platform"/>
            <person name="Russ C."/>
            <person name="Cuomo C."/>
            <person name="Burger G."/>
            <person name="Gray M.W."/>
            <person name="Holland P.W.H."/>
            <person name="King N."/>
            <person name="Lang F.B.F."/>
            <person name="Roger A.J."/>
            <person name="Ruiz-Trillo I."/>
            <person name="Young S.K."/>
            <person name="Zeng Q."/>
            <person name="Gargeya S."/>
            <person name="Fitzgerald M."/>
            <person name="Haas B."/>
            <person name="Abouelleil A."/>
            <person name="Alvarado L."/>
            <person name="Arachchi H.M."/>
            <person name="Berlin A."/>
            <person name="Chapman S.B."/>
            <person name="Gearin G."/>
            <person name="Goldberg J."/>
            <person name="Griggs A."/>
            <person name="Gujja S."/>
            <person name="Hansen M."/>
            <person name="Heiman D."/>
            <person name="Howarth C."/>
            <person name="Larimer J."/>
            <person name="Lui A."/>
            <person name="MacDonald P.J.P."/>
            <person name="McCowen C."/>
            <person name="Montmayeur A."/>
            <person name="Murphy C."/>
            <person name="Neiman D."/>
            <person name="Pearson M."/>
            <person name="Priest M."/>
            <person name="Roberts A."/>
            <person name="Saif S."/>
            <person name="Shea T."/>
            <person name="Sisk P."/>
            <person name="Stolte C."/>
            <person name="Sykes S."/>
            <person name="Wortman J."/>
            <person name="Nusbaum C."/>
            <person name="Birren B."/>
        </authorList>
    </citation>
    <scope>NUCLEOTIDE SEQUENCE [LARGE SCALE GENOMIC DNA]</scope>
    <source>
        <strain evidence="4 5">ATCC 38327</strain>
    </source>
</reference>
<dbReference type="Proteomes" id="UP000054350">
    <property type="component" value="Unassembled WGS sequence"/>
</dbReference>
<keyword evidence="5" id="KW-1185">Reference proteome</keyword>
<protein>
    <recommendedName>
        <fullName evidence="6">BolA protein</fullName>
    </recommendedName>
</protein>
<dbReference type="InterPro" id="IPR052275">
    <property type="entry name" value="Mt_Fe-S_assembly_factor"/>
</dbReference>
<reference evidence="5" key="2">
    <citation type="submission" date="2009-11" db="EMBL/GenBank/DDBJ databases">
        <title>The Genome Sequence of Allomyces macrogynus strain ATCC 38327.</title>
        <authorList>
            <consortium name="The Broad Institute Genome Sequencing Platform"/>
            <person name="Russ C."/>
            <person name="Cuomo C."/>
            <person name="Shea T."/>
            <person name="Young S.K."/>
            <person name="Zeng Q."/>
            <person name="Koehrsen M."/>
            <person name="Haas B."/>
            <person name="Borodovsky M."/>
            <person name="Guigo R."/>
            <person name="Alvarado L."/>
            <person name="Berlin A."/>
            <person name="Borenstein D."/>
            <person name="Chen Z."/>
            <person name="Engels R."/>
            <person name="Freedman E."/>
            <person name="Gellesch M."/>
            <person name="Goldberg J."/>
            <person name="Griggs A."/>
            <person name="Gujja S."/>
            <person name="Heiman D."/>
            <person name="Hepburn T."/>
            <person name="Howarth C."/>
            <person name="Jen D."/>
            <person name="Larson L."/>
            <person name="Lewis B."/>
            <person name="Mehta T."/>
            <person name="Park D."/>
            <person name="Pearson M."/>
            <person name="Roberts A."/>
            <person name="Saif S."/>
            <person name="Shenoy N."/>
            <person name="Sisk P."/>
            <person name="Stolte C."/>
            <person name="Sykes S."/>
            <person name="Walk T."/>
            <person name="White J."/>
            <person name="Yandava C."/>
            <person name="Burger G."/>
            <person name="Gray M.W."/>
            <person name="Holland P.W.H."/>
            <person name="King N."/>
            <person name="Lang F.B.F."/>
            <person name="Roger A.J."/>
            <person name="Ruiz-Trillo I."/>
            <person name="Lander E."/>
            <person name="Nusbaum C."/>
        </authorList>
    </citation>
    <scope>NUCLEOTIDE SEQUENCE [LARGE SCALE GENOMIC DNA]</scope>
    <source>
        <strain evidence="5">ATCC 38327</strain>
    </source>
</reference>
<comment type="similarity">
    <text evidence="1 2">Belongs to the BolA/IbaG family.</text>
</comment>
<dbReference type="OrthoDB" id="4983at2759"/>
<evidence type="ECO:0008006" key="6">
    <source>
        <dbReference type="Google" id="ProtNLM"/>
    </source>
</evidence>
<accession>A0A0L0S6G5</accession>
<dbReference type="VEuPathDB" id="FungiDB:AMAG_04922"/>
<evidence type="ECO:0000313" key="5">
    <source>
        <dbReference type="Proteomes" id="UP000054350"/>
    </source>
</evidence>
<evidence type="ECO:0000256" key="3">
    <source>
        <dbReference type="SAM" id="MobiDB-lite"/>
    </source>
</evidence>
<evidence type="ECO:0000313" key="4">
    <source>
        <dbReference type="EMBL" id="KNE58102.1"/>
    </source>
</evidence>
<dbReference type="AlphaFoldDB" id="A0A0L0S6G5"/>
<dbReference type="InterPro" id="IPR036065">
    <property type="entry name" value="BolA-like_sf"/>
</dbReference>
<dbReference type="STRING" id="578462.A0A0L0S6G5"/>
<dbReference type="Gene3D" id="3.30.300.90">
    <property type="entry name" value="BolA-like"/>
    <property type="match status" value="1"/>
</dbReference>
<proteinExistence type="inferred from homology"/>
<dbReference type="GO" id="GO:0005759">
    <property type="term" value="C:mitochondrial matrix"/>
    <property type="evidence" value="ECO:0007669"/>
    <property type="project" value="TreeGrafter"/>
</dbReference>
<feature type="region of interest" description="Disordered" evidence="3">
    <location>
        <begin position="23"/>
        <end position="44"/>
    </location>
</feature>
<dbReference type="Pfam" id="PF01722">
    <property type="entry name" value="BolA"/>
    <property type="match status" value="1"/>
</dbReference>
<organism evidence="4 5">
    <name type="scientific">Allomyces macrogynus (strain ATCC 38327)</name>
    <name type="common">Allomyces javanicus var. macrogynus</name>
    <dbReference type="NCBI Taxonomy" id="578462"/>
    <lineage>
        <taxon>Eukaryota</taxon>
        <taxon>Fungi</taxon>
        <taxon>Fungi incertae sedis</taxon>
        <taxon>Blastocladiomycota</taxon>
        <taxon>Blastocladiomycetes</taxon>
        <taxon>Blastocladiales</taxon>
        <taxon>Blastocladiaceae</taxon>
        <taxon>Allomyces</taxon>
    </lineage>
</organism>
<name>A0A0L0S6G5_ALLM3</name>
<dbReference type="SUPFAM" id="SSF82657">
    <property type="entry name" value="BolA-like"/>
    <property type="match status" value="1"/>
</dbReference>
<dbReference type="PANTHER" id="PTHR46188:SF1">
    <property type="entry name" value="BOLA-LIKE PROTEIN 3"/>
    <property type="match status" value="1"/>
</dbReference>
<evidence type="ECO:0000256" key="1">
    <source>
        <dbReference type="ARBA" id="ARBA00005578"/>
    </source>
</evidence>